<organism evidence="2">
    <name type="scientific">viral metagenome</name>
    <dbReference type="NCBI Taxonomy" id="1070528"/>
    <lineage>
        <taxon>unclassified sequences</taxon>
        <taxon>metagenomes</taxon>
        <taxon>organismal metagenomes</taxon>
    </lineage>
</organism>
<dbReference type="EMBL" id="MT143242">
    <property type="protein sequence ID" value="QJA94562.1"/>
    <property type="molecule type" value="Genomic_DNA"/>
</dbReference>
<evidence type="ECO:0000313" key="3">
    <source>
        <dbReference type="EMBL" id="QJA94562.1"/>
    </source>
</evidence>
<keyword evidence="1" id="KW-1133">Transmembrane helix</keyword>
<sequence>MTEFVVSIFLVVLAGDLLYLYYRGASLSGSGWQDPSRLIELLELGCLYVLGIGGIVNCIRVAVEVSR</sequence>
<name>A0A6M3KCF9_9ZZZZ</name>
<dbReference type="AlphaFoldDB" id="A0A6M3KCF9"/>
<keyword evidence="1" id="KW-0812">Transmembrane</keyword>
<feature type="transmembrane region" description="Helical" evidence="1">
    <location>
        <begin position="42"/>
        <end position="63"/>
    </location>
</feature>
<reference evidence="2" key="1">
    <citation type="submission" date="2020-03" db="EMBL/GenBank/DDBJ databases">
        <title>The deep terrestrial virosphere.</title>
        <authorList>
            <person name="Holmfeldt K."/>
            <person name="Nilsson E."/>
            <person name="Simone D."/>
            <person name="Lopez-Fernandez M."/>
            <person name="Wu X."/>
            <person name="de Brujin I."/>
            <person name="Lundin D."/>
            <person name="Andersson A."/>
            <person name="Bertilsson S."/>
            <person name="Dopson M."/>
        </authorList>
    </citation>
    <scope>NUCLEOTIDE SEQUENCE</scope>
    <source>
        <strain evidence="2">MM415A00868</strain>
        <strain evidence="3">MM415B03823</strain>
    </source>
</reference>
<dbReference type="EMBL" id="MT142385">
    <property type="protein sequence ID" value="QJA79546.1"/>
    <property type="molecule type" value="Genomic_DNA"/>
</dbReference>
<proteinExistence type="predicted"/>
<keyword evidence="1" id="KW-0472">Membrane</keyword>
<evidence type="ECO:0000256" key="1">
    <source>
        <dbReference type="SAM" id="Phobius"/>
    </source>
</evidence>
<accession>A0A6M3KCF9</accession>
<gene>
    <name evidence="2" type="ORF">MM415A00868_0014</name>
    <name evidence="3" type="ORF">MM415B03823_0006</name>
</gene>
<evidence type="ECO:0000313" key="2">
    <source>
        <dbReference type="EMBL" id="QJA79546.1"/>
    </source>
</evidence>
<feature type="transmembrane region" description="Helical" evidence="1">
    <location>
        <begin position="5"/>
        <end position="22"/>
    </location>
</feature>
<protein>
    <submittedName>
        <fullName evidence="2">Uncharacterized protein</fullName>
    </submittedName>
</protein>